<sequence length="255" mass="28438">METKSTDVSTASGIVNSSSISDAAAGFVSDSAWGPEFMFITVIRFKGSNYTPWAKSVEVYMMAKGLDTYLTDAPPDYKYPSYATWKVKDARIRLRMWNSIEPHITSSLVYLTSAKQVWDQATKMFSGVGNLRRTYDLHQTFFSITLGDTWLEDYYVRFLAAYEKIRLSEGQPNCPALIILVTVVDLAMEFATIVPKADVVTPSVDKYKCLLTTQSSPAINTLAQTRASTMCVTSQIPWVIDPVPLLTSLTLLPSY</sequence>
<name>A0A7J0GYY5_9ERIC</name>
<dbReference type="PANTHER" id="PTHR37610">
    <property type="entry name" value="CCHC-TYPE DOMAIN-CONTAINING PROTEIN"/>
    <property type="match status" value="1"/>
</dbReference>
<dbReference type="Proteomes" id="UP000585474">
    <property type="component" value="Unassembled WGS sequence"/>
</dbReference>
<dbReference type="AlphaFoldDB" id="A0A7J0GYY5"/>
<evidence type="ECO:0008006" key="3">
    <source>
        <dbReference type="Google" id="ProtNLM"/>
    </source>
</evidence>
<protein>
    <recommendedName>
        <fullName evidence="3">Retrotransposon Copia-like N-terminal domain-containing protein</fullName>
    </recommendedName>
</protein>
<keyword evidence="2" id="KW-1185">Reference proteome</keyword>
<evidence type="ECO:0000313" key="2">
    <source>
        <dbReference type="Proteomes" id="UP000585474"/>
    </source>
</evidence>
<evidence type="ECO:0000313" key="1">
    <source>
        <dbReference type="EMBL" id="GFZ16047.1"/>
    </source>
</evidence>
<dbReference type="EMBL" id="BJWL01000025">
    <property type="protein sequence ID" value="GFZ16047.1"/>
    <property type="molecule type" value="Genomic_DNA"/>
</dbReference>
<accession>A0A7J0GYY5</accession>
<reference evidence="1 2" key="1">
    <citation type="submission" date="2019-07" db="EMBL/GenBank/DDBJ databases">
        <title>De Novo Assembly of kiwifruit Actinidia rufa.</title>
        <authorList>
            <person name="Sugita-Konishi S."/>
            <person name="Sato K."/>
            <person name="Mori E."/>
            <person name="Abe Y."/>
            <person name="Kisaki G."/>
            <person name="Hamano K."/>
            <person name="Suezawa K."/>
            <person name="Otani M."/>
            <person name="Fukuda T."/>
            <person name="Manabe T."/>
            <person name="Gomi K."/>
            <person name="Tabuchi M."/>
            <person name="Akimitsu K."/>
            <person name="Kataoka I."/>
        </authorList>
    </citation>
    <scope>NUCLEOTIDE SEQUENCE [LARGE SCALE GENOMIC DNA]</scope>
    <source>
        <strain evidence="2">cv. Fuchu</strain>
    </source>
</reference>
<organism evidence="1 2">
    <name type="scientific">Actinidia rufa</name>
    <dbReference type="NCBI Taxonomy" id="165716"/>
    <lineage>
        <taxon>Eukaryota</taxon>
        <taxon>Viridiplantae</taxon>
        <taxon>Streptophyta</taxon>
        <taxon>Embryophyta</taxon>
        <taxon>Tracheophyta</taxon>
        <taxon>Spermatophyta</taxon>
        <taxon>Magnoliopsida</taxon>
        <taxon>eudicotyledons</taxon>
        <taxon>Gunneridae</taxon>
        <taxon>Pentapetalae</taxon>
        <taxon>asterids</taxon>
        <taxon>Ericales</taxon>
        <taxon>Actinidiaceae</taxon>
        <taxon>Actinidia</taxon>
    </lineage>
</organism>
<proteinExistence type="predicted"/>
<comment type="caution">
    <text evidence="1">The sequence shown here is derived from an EMBL/GenBank/DDBJ whole genome shotgun (WGS) entry which is preliminary data.</text>
</comment>
<gene>
    <name evidence="1" type="ORF">Acr_25g0004560</name>
</gene>
<dbReference type="OrthoDB" id="1737945at2759"/>
<dbReference type="PANTHER" id="PTHR37610:SF77">
    <property type="entry name" value="INTEGRASE CATALYTIC DOMAIN-CONTAINING PROTEIN"/>
    <property type="match status" value="1"/>
</dbReference>